<dbReference type="PANTHER" id="PTHR12962">
    <property type="entry name" value="CALCIUM-REGULATED HEAT STABLE PROTEIN CRHSP-24-RELATED"/>
    <property type="match status" value="1"/>
</dbReference>
<dbReference type="GO" id="GO:0003730">
    <property type="term" value="F:mRNA 3'-UTR binding"/>
    <property type="evidence" value="ECO:0007669"/>
    <property type="project" value="TreeGrafter"/>
</dbReference>
<dbReference type="GO" id="GO:0005829">
    <property type="term" value="C:cytosol"/>
    <property type="evidence" value="ECO:0007669"/>
    <property type="project" value="UniProtKB-ARBA"/>
</dbReference>
<dbReference type="PANTHER" id="PTHR12962:SF1">
    <property type="entry name" value="COLD SHOCK DOMAIN-CONTAINING PROTEIN CG9705"/>
    <property type="match status" value="1"/>
</dbReference>
<dbReference type="InterPro" id="IPR011129">
    <property type="entry name" value="CSD"/>
</dbReference>
<feature type="transmembrane region" description="Helical" evidence="2">
    <location>
        <begin position="172"/>
        <end position="197"/>
    </location>
</feature>
<reference evidence="4 5" key="1">
    <citation type="submission" date="2017-02" db="EMBL/GenBank/DDBJ databases">
        <authorList>
            <person name="Peterson S.W."/>
        </authorList>
    </citation>
    <scope>NUCLEOTIDE SEQUENCE [LARGE SCALE GENOMIC DNA]</scope>
    <source>
        <strain evidence="4 5">DSM 21749</strain>
    </source>
</reference>
<dbReference type="CDD" id="cd04458">
    <property type="entry name" value="CSP_CDS"/>
    <property type="match status" value="1"/>
</dbReference>
<keyword evidence="2" id="KW-0472">Membrane</keyword>
<dbReference type="InterPro" id="IPR010718">
    <property type="entry name" value="DUF1294"/>
</dbReference>
<keyword evidence="2" id="KW-0812">Transmembrane</keyword>
<dbReference type="InterPro" id="IPR052069">
    <property type="entry name" value="Ca-reg_mRNA-binding_domain"/>
</dbReference>
<dbReference type="Pfam" id="PF06961">
    <property type="entry name" value="DUF1294"/>
    <property type="match status" value="1"/>
</dbReference>
<keyword evidence="5" id="KW-1185">Reference proteome</keyword>
<keyword evidence="2" id="KW-1133">Transmembrane helix</keyword>
<protein>
    <submittedName>
        <fullName evidence="4">Uncharacterized membrane protein YsdA, DUF1294 family</fullName>
    </submittedName>
</protein>
<evidence type="ECO:0000259" key="3">
    <source>
        <dbReference type="PROSITE" id="PS51857"/>
    </source>
</evidence>
<evidence type="ECO:0000313" key="4">
    <source>
        <dbReference type="EMBL" id="SKA06249.1"/>
    </source>
</evidence>
<feature type="domain" description="CSD" evidence="3">
    <location>
        <begin position="2"/>
        <end position="67"/>
    </location>
</feature>
<dbReference type="PROSITE" id="PS51857">
    <property type="entry name" value="CSD_2"/>
    <property type="match status" value="1"/>
</dbReference>
<dbReference type="Gene3D" id="2.40.50.140">
    <property type="entry name" value="Nucleic acid-binding proteins"/>
    <property type="match status" value="1"/>
</dbReference>
<gene>
    <name evidence="4" type="ORF">SAMN02745674_01782</name>
</gene>
<dbReference type="GO" id="GO:0043488">
    <property type="term" value="P:regulation of mRNA stability"/>
    <property type="evidence" value="ECO:0007669"/>
    <property type="project" value="TreeGrafter"/>
</dbReference>
<keyword evidence="1" id="KW-0597">Phosphoprotein</keyword>
<organism evidence="4 5">
    <name type="scientific">Lysobacter spongiicola DSM 21749</name>
    <dbReference type="NCBI Taxonomy" id="1122188"/>
    <lineage>
        <taxon>Bacteria</taxon>
        <taxon>Pseudomonadati</taxon>
        <taxon>Pseudomonadota</taxon>
        <taxon>Gammaproteobacteria</taxon>
        <taxon>Lysobacterales</taxon>
        <taxon>Lysobacteraceae</taxon>
        <taxon>Novilysobacter</taxon>
    </lineage>
</organism>
<dbReference type="InterPro" id="IPR002059">
    <property type="entry name" value="CSP_DNA-bd"/>
</dbReference>
<dbReference type="OrthoDB" id="72963at2"/>
<dbReference type="SMART" id="SM00357">
    <property type="entry name" value="CSP"/>
    <property type="match status" value="1"/>
</dbReference>
<dbReference type="Proteomes" id="UP000190061">
    <property type="component" value="Unassembled WGS sequence"/>
</dbReference>
<evidence type="ECO:0000256" key="2">
    <source>
        <dbReference type="SAM" id="Phobius"/>
    </source>
</evidence>
<dbReference type="SUPFAM" id="SSF50249">
    <property type="entry name" value="Nucleic acid-binding proteins"/>
    <property type="match status" value="1"/>
</dbReference>
<dbReference type="InterPro" id="IPR012340">
    <property type="entry name" value="NA-bd_OB-fold"/>
</dbReference>
<evidence type="ECO:0000256" key="1">
    <source>
        <dbReference type="ARBA" id="ARBA00022553"/>
    </source>
</evidence>
<evidence type="ECO:0000313" key="5">
    <source>
        <dbReference type="Proteomes" id="UP000190061"/>
    </source>
</evidence>
<sequence length="202" mass="21765">MRFAGRITDWNDAKGFGFVVPNGGGDRAFVHINEFQRGSRRPVAGDLISYLPSRDQRGRINARQIRHAGQKIEVPRKPSRVPRAALGGTVLAVVAVLAAAAVIPVLIAGAMIGLSVVAYVVYWFDKSAALRGGQRTPESTLHFVGLLGGWPGALVAQQQFRHKTIKQPFQMVFWGTVVLNLVLVAWLVLSGTAAGVARSLGF</sequence>
<dbReference type="EMBL" id="FUXP01000005">
    <property type="protein sequence ID" value="SKA06249.1"/>
    <property type="molecule type" value="Genomic_DNA"/>
</dbReference>
<name>A0A1T4QR42_9GAMM</name>
<accession>A0A1T4QR42</accession>
<dbReference type="STRING" id="1122188.SAMN02745674_01782"/>
<proteinExistence type="predicted"/>
<feature type="transmembrane region" description="Helical" evidence="2">
    <location>
        <begin position="90"/>
        <end position="121"/>
    </location>
</feature>
<dbReference type="AlphaFoldDB" id="A0A1T4QR42"/>